<evidence type="ECO:0000313" key="14">
    <source>
        <dbReference type="RefSeq" id="XP_014665093.1"/>
    </source>
</evidence>
<evidence type="ECO:0000256" key="3">
    <source>
        <dbReference type="ARBA" id="ARBA00022448"/>
    </source>
</evidence>
<evidence type="ECO:0000256" key="5">
    <source>
        <dbReference type="ARBA" id="ARBA00022906"/>
    </source>
</evidence>
<feature type="transmembrane region" description="Helical" evidence="10">
    <location>
        <begin position="170"/>
        <end position="191"/>
    </location>
</feature>
<evidence type="ECO:0000256" key="7">
    <source>
        <dbReference type="ARBA" id="ARBA00023065"/>
    </source>
</evidence>
<dbReference type="NCBIfam" id="TIGR01297">
    <property type="entry name" value="CDF"/>
    <property type="match status" value="1"/>
</dbReference>
<accession>A0ABM1DYS2</accession>
<dbReference type="SUPFAM" id="SSF160240">
    <property type="entry name" value="Cation efflux protein cytoplasmic domain-like"/>
    <property type="match status" value="1"/>
</dbReference>
<keyword evidence="13" id="KW-1185">Reference proteome</keyword>
<protein>
    <submittedName>
        <fullName evidence="14">Zinc transporter 2-like</fullName>
    </submittedName>
</protein>
<evidence type="ECO:0000256" key="4">
    <source>
        <dbReference type="ARBA" id="ARBA00022692"/>
    </source>
</evidence>
<evidence type="ECO:0000256" key="8">
    <source>
        <dbReference type="ARBA" id="ARBA00023136"/>
    </source>
</evidence>
<feature type="region of interest" description="Disordered" evidence="9">
    <location>
        <begin position="71"/>
        <end position="107"/>
    </location>
</feature>
<dbReference type="InterPro" id="IPR058533">
    <property type="entry name" value="Cation_efflux_TM"/>
</dbReference>
<organism evidence="13 14">
    <name type="scientific">Priapulus caudatus</name>
    <name type="common">Priapulid worm</name>
    <dbReference type="NCBI Taxonomy" id="37621"/>
    <lineage>
        <taxon>Eukaryota</taxon>
        <taxon>Metazoa</taxon>
        <taxon>Ecdysozoa</taxon>
        <taxon>Scalidophora</taxon>
        <taxon>Priapulida</taxon>
        <taxon>Priapulimorpha</taxon>
        <taxon>Priapulimorphida</taxon>
        <taxon>Priapulidae</taxon>
        <taxon>Priapulus</taxon>
    </lineage>
</organism>
<comment type="subcellular location">
    <subcellularLocation>
        <location evidence="1">Membrane</location>
        <topology evidence="1">Multi-pass membrane protein</topology>
    </subcellularLocation>
</comment>
<dbReference type="RefSeq" id="XP_014665093.1">
    <property type="nucleotide sequence ID" value="XM_014809607.1"/>
</dbReference>
<keyword evidence="4 10" id="KW-0812">Transmembrane</keyword>
<feature type="domain" description="Cation efflux protein transmembrane" evidence="11">
    <location>
        <begin position="170"/>
        <end position="235"/>
    </location>
</feature>
<dbReference type="Gene3D" id="1.20.1510.10">
    <property type="entry name" value="Cation efflux protein transmembrane domain"/>
    <property type="match status" value="1"/>
</dbReference>
<feature type="domain" description="Cation efflux protein cytoplasmic" evidence="12">
    <location>
        <begin position="243"/>
        <end position="317"/>
    </location>
</feature>
<keyword evidence="5" id="KW-0864">Zinc transport</keyword>
<keyword evidence="5" id="KW-0862">Zinc</keyword>
<dbReference type="InterPro" id="IPR050681">
    <property type="entry name" value="CDF/SLC30A"/>
</dbReference>
<sequence>MDDSVYADETDVKELLDVSNFDDYDASAGSQKSGASRFNPFNKRPDSSIRHAVNGDVSTHDAAGAPVLQFKEDDDSDDDQLLNLDHTSQGSHRFENPWSSMYPNPNDPDDDDRLLVVIREGFCKGGAGAACDDSCPRHGGNSTIQQEDNDHCHRQRTQSRSKPNDARNRLICASILCLVFVIAEVVGGYFANSLAIMTDAAHMLSDFASFLISLFAIWFAQRPPTKKMSFGYHRAGAGLQHDDDVDYDEVKADLLRLPGVESVHSLCIWVLTMSKNAVAVHIAIRSDVDPLRTLSQATELLRLRHHFVSTTIQVEPYDASIMSTCTHCIGPTK</sequence>
<evidence type="ECO:0000256" key="9">
    <source>
        <dbReference type="SAM" id="MobiDB-lite"/>
    </source>
</evidence>
<evidence type="ECO:0000256" key="2">
    <source>
        <dbReference type="ARBA" id="ARBA00008873"/>
    </source>
</evidence>
<proteinExistence type="inferred from homology"/>
<dbReference type="GeneID" id="106807300"/>
<evidence type="ECO:0000259" key="11">
    <source>
        <dbReference type="Pfam" id="PF01545"/>
    </source>
</evidence>
<keyword evidence="8 10" id="KW-0472">Membrane</keyword>
<dbReference type="Proteomes" id="UP000695022">
    <property type="component" value="Unplaced"/>
</dbReference>
<keyword evidence="7" id="KW-0406">Ion transport</keyword>
<evidence type="ECO:0000256" key="1">
    <source>
        <dbReference type="ARBA" id="ARBA00004141"/>
    </source>
</evidence>
<gene>
    <name evidence="14" type="primary">LOC106807300</name>
</gene>
<feature type="region of interest" description="Disordered" evidence="9">
    <location>
        <begin position="139"/>
        <end position="163"/>
    </location>
</feature>
<name>A0ABM1DYS2_PRICU</name>
<feature type="region of interest" description="Disordered" evidence="9">
    <location>
        <begin position="20"/>
        <end position="48"/>
    </location>
</feature>
<reference evidence="14" key="1">
    <citation type="submission" date="2025-08" db="UniProtKB">
        <authorList>
            <consortium name="RefSeq"/>
        </authorList>
    </citation>
    <scope>IDENTIFICATION</scope>
</reference>
<evidence type="ECO:0000259" key="12">
    <source>
        <dbReference type="Pfam" id="PF16916"/>
    </source>
</evidence>
<evidence type="ECO:0000256" key="10">
    <source>
        <dbReference type="SAM" id="Phobius"/>
    </source>
</evidence>
<dbReference type="InterPro" id="IPR036837">
    <property type="entry name" value="Cation_efflux_CTD_sf"/>
</dbReference>
<dbReference type="PANTHER" id="PTHR11562:SF17">
    <property type="entry name" value="RE54080P-RELATED"/>
    <property type="match status" value="1"/>
</dbReference>
<dbReference type="InterPro" id="IPR027469">
    <property type="entry name" value="Cation_efflux_TMD_sf"/>
</dbReference>
<evidence type="ECO:0000313" key="13">
    <source>
        <dbReference type="Proteomes" id="UP000695022"/>
    </source>
</evidence>
<dbReference type="InterPro" id="IPR002524">
    <property type="entry name" value="Cation_efflux"/>
</dbReference>
<feature type="transmembrane region" description="Helical" evidence="10">
    <location>
        <begin position="203"/>
        <end position="220"/>
    </location>
</feature>
<comment type="similarity">
    <text evidence="2">Belongs to the cation diffusion facilitator (CDF) transporter (TC 2.A.4) family. SLC30A subfamily.</text>
</comment>
<feature type="compositionally biased region" description="Polar residues" evidence="9">
    <location>
        <begin position="86"/>
        <end position="102"/>
    </location>
</feature>
<keyword evidence="3" id="KW-0813">Transport</keyword>
<dbReference type="Pfam" id="PF16916">
    <property type="entry name" value="ZT_dimer"/>
    <property type="match status" value="1"/>
</dbReference>
<dbReference type="PANTHER" id="PTHR11562">
    <property type="entry name" value="CATION EFFLUX PROTEIN/ ZINC TRANSPORTER"/>
    <property type="match status" value="1"/>
</dbReference>
<dbReference type="InterPro" id="IPR027470">
    <property type="entry name" value="Cation_efflux_CTD"/>
</dbReference>
<evidence type="ECO:0000256" key="6">
    <source>
        <dbReference type="ARBA" id="ARBA00022989"/>
    </source>
</evidence>
<dbReference type="Pfam" id="PF01545">
    <property type="entry name" value="Cation_efflux"/>
    <property type="match status" value="1"/>
</dbReference>
<dbReference type="SUPFAM" id="SSF161111">
    <property type="entry name" value="Cation efflux protein transmembrane domain-like"/>
    <property type="match status" value="1"/>
</dbReference>
<keyword evidence="6 10" id="KW-1133">Transmembrane helix</keyword>